<evidence type="ECO:0000256" key="5">
    <source>
        <dbReference type="ARBA" id="ARBA00022840"/>
    </source>
</evidence>
<dbReference type="PANTHER" id="PTHR18866">
    <property type="entry name" value="CARBOXYLASE:PYRUVATE/ACETYL-COA/PROPIONYL-COA CARBOXYLASE"/>
    <property type="match status" value="1"/>
</dbReference>
<dbReference type="Proteomes" id="UP001168363">
    <property type="component" value="Unassembled WGS sequence"/>
</dbReference>
<gene>
    <name evidence="11" type="ORF">QWJ41_18940</name>
</gene>
<dbReference type="PROSITE" id="PS50968">
    <property type="entry name" value="BIOTINYL_LIPOYL"/>
    <property type="match status" value="1"/>
</dbReference>
<keyword evidence="3" id="KW-0436">Ligase</keyword>
<dbReference type="SUPFAM" id="SSF52440">
    <property type="entry name" value="PreATP-grasp domain"/>
    <property type="match status" value="1"/>
</dbReference>
<dbReference type="Pfam" id="PF02785">
    <property type="entry name" value="Biotin_carb_C"/>
    <property type="match status" value="1"/>
</dbReference>
<sequence length="653" mass="69543">MNTLLVANRGEIARRVLATARRLGWRTVALHTDLDAGALHVTEADVAVRVGSYLDIEEVVAAARESGAGFVHPGYGFLSERAPFARALAEAGITLVGPTAEVMDAMGRKDAARDIAVAAGVPVVPSYDLADDPASFAYPVLVKAAAGGGGKGMRVVRSAGEYAEALGAAQREARSSFGDDTMLIEKYVESGRHVEVQVMGDTHGHVVHLFERDCSTQRRHQKVLEEAPAPTISEEQRSAITASAVALAAQVGYTGAGTVEFLLDNDTGEFYFLEMNTRLQVEHPVTEEVARVRNERVDLVALQLQVATGEPLGFTQDDVTLEGHAIEARVYAEDSFGGFLPQAGTATLVRWPASVEREGARVRVDHALVSGQEVSTAYDPMLGKVVVWGVDREAARTGLVAALDDTAVLGLTTNTGFLRALAAGEEFRDARIDTAWLDRHDVPAPDGDLARVLAAWTQVLLDTGEADAPAGGPAVARPTGPWHADGWRLGADPAPDTVTLDGTSLVVDRHRGLVDDHRVRTVSLADHTVHLIVDGHAEHAVLDVRSGDVEVAHRGQRWAWQRPDPFADHGPEVGDGSLVAPMPGTVLDVRVEQGQQVAEGDVLGVLEAMKMELALTAPFAGTVTTVDAETGRQVPLGHVLFHVEPSDQEGEQA</sequence>
<evidence type="ECO:0000313" key="12">
    <source>
        <dbReference type="Proteomes" id="UP001168363"/>
    </source>
</evidence>
<dbReference type="Pfam" id="PF00364">
    <property type="entry name" value="Biotin_lipoyl"/>
    <property type="match status" value="1"/>
</dbReference>
<reference evidence="11" key="1">
    <citation type="submission" date="2023-06" db="EMBL/GenBank/DDBJ databases">
        <title>Genome sequence of Nocardioides sp. SOB44.</title>
        <authorList>
            <person name="Zhang G."/>
        </authorList>
    </citation>
    <scope>NUCLEOTIDE SEQUENCE</scope>
    <source>
        <strain evidence="11">SOB44</strain>
    </source>
</reference>
<feature type="domain" description="Lipoyl-binding" evidence="8">
    <location>
        <begin position="570"/>
        <end position="644"/>
    </location>
</feature>
<dbReference type="Gene3D" id="3.30.470.20">
    <property type="entry name" value="ATP-grasp fold, B domain"/>
    <property type="match status" value="1"/>
</dbReference>
<proteinExistence type="predicted"/>
<keyword evidence="5 7" id="KW-0067">ATP-binding</keyword>
<dbReference type="InterPro" id="IPR011054">
    <property type="entry name" value="Rudment_hybrid_motif"/>
</dbReference>
<dbReference type="PROSITE" id="PS00866">
    <property type="entry name" value="CPSASE_1"/>
    <property type="match status" value="1"/>
</dbReference>
<dbReference type="PROSITE" id="PS50975">
    <property type="entry name" value="ATP_GRASP"/>
    <property type="match status" value="1"/>
</dbReference>
<dbReference type="PROSITE" id="PS00188">
    <property type="entry name" value="BIOTIN"/>
    <property type="match status" value="1"/>
</dbReference>
<evidence type="ECO:0000259" key="10">
    <source>
        <dbReference type="PROSITE" id="PS50979"/>
    </source>
</evidence>
<accession>A0ABT8TV24</accession>
<evidence type="ECO:0000256" key="3">
    <source>
        <dbReference type="ARBA" id="ARBA00022598"/>
    </source>
</evidence>
<dbReference type="SUPFAM" id="SSF51230">
    <property type="entry name" value="Single hybrid motif"/>
    <property type="match status" value="1"/>
</dbReference>
<dbReference type="CDD" id="cd06850">
    <property type="entry name" value="biotinyl_domain"/>
    <property type="match status" value="1"/>
</dbReference>
<dbReference type="InterPro" id="IPR016185">
    <property type="entry name" value="PreATP-grasp_dom_sf"/>
</dbReference>
<dbReference type="PANTHER" id="PTHR18866:SF33">
    <property type="entry name" value="METHYLCROTONOYL-COA CARBOXYLASE SUBUNIT ALPHA, MITOCHONDRIAL-RELATED"/>
    <property type="match status" value="1"/>
</dbReference>
<evidence type="ECO:0000256" key="2">
    <source>
        <dbReference type="ARBA" id="ARBA00013263"/>
    </source>
</evidence>
<dbReference type="Pfam" id="PF02786">
    <property type="entry name" value="CPSase_L_D2"/>
    <property type="match status" value="1"/>
</dbReference>
<dbReference type="EC" id="6.3.4.14" evidence="2"/>
<dbReference type="SUPFAM" id="SSF51246">
    <property type="entry name" value="Rudiment single hybrid motif"/>
    <property type="match status" value="1"/>
</dbReference>
<comment type="cofactor">
    <cofactor evidence="1">
        <name>biotin</name>
        <dbReference type="ChEBI" id="CHEBI:57586"/>
    </cofactor>
</comment>
<dbReference type="SMART" id="SM00878">
    <property type="entry name" value="Biotin_carb_C"/>
    <property type="match status" value="1"/>
</dbReference>
<dbReference type="InterPro" id="IPR011761">
    <property type="entry name" value="ATP-grasp"/>
</dbReference>
<evidence type="ECO:0000259" key="8">
    <source>
        <dbReference type="PROSITE" id="PS50968"/>
    </source>
</evidence>
<evidence type="ECO:0000256" key="7">
    <source>
        <dbReference type="PROSITE-ProRule" id="PRU00409"/>
    </source>
</evidence>
<name>A0ABT8TV24_9ACTN</name>
<comment type="caution">
    <text evidence="11">The sequence shown here is derived from an EMBL/GenBank/DDBJ whole genome shotgun (WGS) entry which is preliminary data.</text>
</comment>
<evidence type="ECO:0000313" key="11">
    <source>
        <dbReference type="EMBL" id="MDO3397812.1"/>
    </source>
</evidence>
<dbReference type="EMBL" id="JAULSC010000027">
    <property type="protein sequence ID" value="MDO3397812.1"/>
    <property type="molecule type" value="Genomic_DNA"/>
</dbReference>
<evidence type="ECO:0000259" key="9">
    <source>
        <dbReference type="PROSITE" id="PS50975"/>
    </source>
</evidence>
<evidence type="ECO:0000256" key="6">
    <source>
        <dbReference type="ARBA" id="ARBA00023267"/>
    </source>
</evidence>
<dbReference type="InterPro" id="IPR011053">
    <property type="entry name" value="Single_hybrid_motif"/>
</dbReference>
<dbReference type="Gene3D" id="2.40.50.100">
    <property type="match status" value="1"/>
</dbReference>
<dbReference type="InterPro" id="IPR005481">
    <property type="entry name" value="BC-like_N"/>
</dbReference>
<dbReference type="InterPro" id="IPR011764">
    <property type="entry name" value="Biotin_carboxylation_dom"/>
</dbReference>
<dbReference type="InterPro" id="IPR050856">
    <property type="entry name" value="Biotin_carboxylase_complex"/>
</dbReference>
<dbReference type="RefSeq" id="WP_302710053.1">
    <property type="nucleotide sequence ID" value="NZ_JAULSC010000027.1"/>
</dbReference>
<evidence type="ECO:0000256" key="4">
    <source>
        <dbReference type="ARBA" id="ARBA00022741"/>
    </source>
</evidence>
<organism evidence="11 12">
    <name type="scientific">Nocardioides cremeus</name>
    <dbReference type="NCBI Taxonomy" id="3058044"/>
    <lineage>
        <taxon>Bacteria</taxon>
        <taxon>Bacillati</taxon>
        <taxon>Actinomycetota</taxon>
        <taxon>Actinomycetes</taxon>
        <taxon>Propionibacteriales</taxon>
        <taxon>Nocardioidaceae</taxon>
        <taxon>Nocardioides</taxon>
    </lineage>
</organism>
<keyword evidence="12" id="KW-1185">Reference proteome</keyword>
<dbReference type="InterPro" id="IPR005479">
    <property type="entry name" value="CPAse_ATP-bd"/>
</dbReference>
<keyword evidence="6" id="KW-0092">Biotin</keyword>
<protein>
    <recommendedName>
        <fullName evidence="2">biotin carboxylase</fullName>
        <ecNumber evidence="2">6.3.4.14</ecNumber>
    </recommendedName>
</protein>
<dbReference type="PROSITE" id="PS00867">
    <property type="entry name" value="CPSASE_2"/>
    <property type="match status" value="1"/>
</dbReference>
<dbReference type="PROSITE" id="PS50979">
    <property type="entry name" value="BC"/>
    <property type="match status" value="1"/>
</dbReference>
<feature type="domain" description="Biotin carboxylation" evidence="10">
    <location>
        <begin position="1"/>
        <end position="442"/>
    </location>
</feature>
<feature type="domain" description="ATP-grasp" evidence="9">
    <location>
        <begin position="113"/>
        <end position="308"/>
    </location>
</feature>
<dbReference type="InterPro" id="IPR001882">
    <property type="entry name" value="Biotin_BS"/>
</dbReference>
<dbReference type="InterPro" id="IPR000089">
    <property type="entry name" value="Biotin_lipoyl"/>
</dbReference>
<evidence type="ECO:0000256" key="1">
    <source>
        <dbReference type="ARBA" id="ARBA00001953"/>
    </source>
</evidence>
<keyword evidence="4 7" id="KW-0547">Nucleotide-binding</keyword>
<dbReference type="InterPro" id="IPR005482">
    <property type="entry name" value="Biotin_COase_C"/>
</dbReference>
<dbReference type="SUPFAM" id="SSF56059">
    <property type="entry name" value="Glutathione synthetase ATP-binding domain-like"/>
    <property type="match status" value="1"/>
</dbReference>
<dbReference type="Pfam" id="PF00289">
    <property type="entry name" value="Biotin_carb_N"/>
    <property type="match status" value="1"/>
</dbReference>